<dbReference type="GO" id="GO:0016887">
    <property type="term" value="F:ATP hydrolysis activity"/>
    <property type="evidence" value="ECO:0007669"/>
    <property type="project" value="InterPro"/>
</dbReference>
<keyword evidence="6 7" id="KW-0238">DNA-binding</keyword>
<dbReference type="Pfam" id="PF00488">
    <property type="entry name" value="MutS_V"/>
    <property type="match status" value="1"/>
</dbReference>
<dbReference type="KEGG" id="sfc:Spiaf_1650"/>
<dbReference type="HOGENOM" id="CLU_011252_2_1_12"/>
<dbReference type="InterPro" id="IPR036187">
    <property type="entry name" value="DNA_mismatch_repair_MutS_sf"/>
</dbReference>
<dbReference type="OrthoDB" id="9808166at2"/>
<keyword evidence="3 7" id="KW-0378">Hydrolase</keyword>
<dbReference type="NCBIfam" id="TIGR01069">
    <property type="entry name" value="mutS2"/>
    <property type="match status" value="1"/>
</dbReference>
<dbReference type="PIRSF" id="PIRSF005814">
    <property type="entry name" value="MutS_YshD"/>
    <property type="match status" value="1"/>
</dbReference>
<protein>
    <recommendedName>
        <fullName evidence="7">Endonuclease MutS2</fullName>
        <ecNumber evidence="7">3.1.-.-</ecNumber>
    </recommendedName>
    <alternativeName>
        <fullName evidence="7">Ribosome-associated protein quality control-upstream factor</fullName>
        <shortName evidence="7">RQC-upstream factor</shortName>
        <shortName evidence="7">RqcU</shortName>
        <ecNumber evidence="7">3.6.4.-</ecNumber>
    </alternativeName>
</protein>
<dbReference type="GO" id="GO:0045910">
    <property type="term" value="P:negative regulation of DNA recombination"/>
    <property type="evidence" value="ECO:0007669"/>
    <property type="project" value="InterPro"/>
</dbReference>
<comment type="function">
    <text evidence="7">Acts as a ribosome collision sensor, splitting the ribosome into its 2 subunits. Detects stalled/collided 70S ribosomes which it binds and splits by an ATP-hydrolysis driven conformational change. Acts upstream of the ribosome quality control system (RQC), a ribosome-associated complex that mediates the extraction of incompletely synthesized nascent chains from stalled ribosomes and their subsequent degradation. Probably generates substrates for RQC.</text>
</comment>
<feature type="binding site" evidence="7">
    <location>
        <begin position="344"/>
        <end position="351"/>
    </location>
    <ligand>
        <name>ATP</name>
        <dbReference type="ChEBI" id="CHEBI:30616"/>
    </ligand>
</feature>
<dbReference type="InterPro" id="IPR027417">
    <property type="entry name" value="P-loop_NTPase"/>
</dbReference>
<evidence type="ECO:0000313" key="10">
    <source>
        <dbReference type="EMBL" id="AFG37708.1"/>
    </source>
</evidence>
<evidence type="ECO:0000313" key="11">
    <source>
        <dbReference type="Proteomes" id="UP000007383"/>
    </source>
</evidence>
<dbReference type="SMART" id="SM00534">
    <property type="entry name" value="MUTSac"/>
    <property type="match status" value="1"/>
</dbReference>
<dbReference type="GO" id="GO:0030983">
    <property type="term" value="F:mismatched DNA binding"/>
    <property type="evidence" value="ECO:0007669"/>
    <property type="project" value="InterPro"/>
</dbReference>
<dbReference type="Gene3D" id="3.30.1370.110">
    <property type="match status" value="1"/>
</dbReference>
<dbReference type="GO" id="GO:0140664">
    <property type="term" value="F:ATP-dependent DNA damage sensor activity"/>
    <property type="evidence" value="ECO:0007669"/>
    <property type="project" value="InterPro"/>
</dbReference>
<dbReference type="PATRIC" id="fig|889378.3.peg.1637"/>
<dbReference type="PROSITE" id="PS50828">
    <property type="entry name" value="SMR"/>
    <property type="match status" value="1"/>
</dbReference>
<dbReference type="InterPro" id="IPR002625">
    <property type="entry name" value="Smr_dom"/>
</dbReference>
<dbReference type="GO" id="GO:0072344">
    <property type="term" value="P:rescue of stalled ribosome"/>
    <property type="evidence" value="ECO:0007669"/>
    <property type="project" value="UniProtKB-UniRule"/>
</dbReference>
<dbReference type="InterPro" id="IPR045076">
    <property type="entry name" value="MutS"/>
</dbReference>
<dbReference type="GO" id="GO:0019843">
    <property type="term" value="F:rRNA binding"/>
    <property type="evidence" value="ECO:0007669"/>
    <property type="project" value="UniProtKB-UniRule"/>
</dbReference>
<keyword evidence="4 7" id="KW-0067">ATP-binding</keyword>
<gene>
    <name evidence="7" type="primary">mutS2</name>
    <name evidence="7" type="synonym">rqcU</name>
    <name evidence="10" type="ordered locus">Spiaf_1650</name>
</gene>
<dbReference type="SMART" id="SM00533">
    <property type="entry name" value="MUTSd"/>
    <property type="match status" value="1"/>
</dbReference>
<dbReference type="GO" id="GO:0004519">
    <property type="term" value="F:endonuclease activity"/>
    <property type="evidence" value="ECO:0007669"/>
    <property type="project" value="UniProtKB-UniRule"/>
</dbReference>
<feature type="coiled-coil region" evidence="8">
    <location>
        <begin position="528"/>
        <end position="573"/>
    </location>
</feature>
<dbReference type="SUPFAM" id="SSF52540">
    <property type="entry name" value="P-loop containing nucleoside triphosphate hydrolases"/>
    <property type="match status" value="1"/>
</dbReference>
<dbReference type="Gene3D" id="3.40.50.300">
    <property type="entry name" value="P-loop containing nucleotide triphosphate hydrolases"/>
    <property type="match status" value="1"/>
</dbReference>
<dbReference type="GO" id="GO:0006298">
    <property type="term" value="P:mismatch repair"/>
    <property type="evidence" value="ECO:0007669"/>
    <property type="project" value="InterPro"/>
</dbReference>
<feature type="domain" description="Smr" evidence="9">
    <location>
        <begin position="722"/>
        <end position="797"/>
    </location>
</feature>
<name>H9UJL5_SPIAZ</name>
<dbReference type="Proteomes" id="UP000007383">
    <property type="component" value="Chromosome"/>
</dbReference>
<dbReference type="GO" id="GO:0043023">
    <property type="term" value="F:ribosomal large subunit binding"/>
    <property type="evidence" value="ECO:0007669"/>
    <property type="project" value="UniProtKB-UniRule"/>
</dbReference>
<organism evidence="10 11">
    <name type="scientific">Spirochaeta africana (strain ATCC 700263 / DSM 8902 / Z-7692)</name>
    <dbReference type="NCBI Taxonomy" id="889378"/>
    <lineage>
        <taxon>Bacteria</taxon>
        <taxon>Pseudomonadati</taxon>
        <taxon>Spirochaetota</taxon>
        <taxon>Spirochaetia</taxon>
        <taxon>Spirochaetales</taxon>
        <taxon>Spirochaetaceae</taxon>
        <taxon>Spirochaeta</taxon>
    </lineage>
</organism>
<dbReference type="HAMAP" id="MF_00092">
    <property type="entry name" value="MutS2"/>
    <property type="match status" value="1"/>
</dbReference>
<dbReference type="FunFam" id="3.40.50.300:FF:000830">
    <property type="entry name" value="Endonuclease MutS2"/>
    <property type="match status" value="1"/>
</dbReference>
<dbReference type="SUPFAM" id="SSF160443">
    <property type="entry name" value="SMR domain-like"/>
    <property type="match status" value="1"/>
</dbReference>
<evidence type="ECO:0000256" key="2">
    <source>
        <dbReference type="ARBA" id="ARBA00022741"/>
    </source>
</evidence>
<dbReference type="PANTHER" id="PTHR48466">
    <property type="entry name" value="OS10G0509000 PROTEIN-RELATED"/>
    <property type="match status" value="1"/>
</dbReference>
<comment type="subunit">
    <text evidence="7">Homodimer. Binds to stalled ribosomes, contacting rRNA.</text>
</comment>
<sequence length="798" mass="88077">MEYRGLMPEHPDRTTHALTVLEYEQVFSLILARARSPEGRQSLRSQGFCDDPVLLRSIQRESRELQSLLVQDGYPLPEYPDIAQPLEDCRVEGSVLELEDVAAVALYVDAAERELGWVHQQAPPEAAVREIATAGEIPQEVGKVIWRYLDRSGRLMEDRIPELQRIAARIHSASQAARDTAQRFLRQATYRDFWTSDEPALRDGRLVLPLQENYRGRISGIVHTRSASGTTLFFEPAEIVEANNRVTDEQSAYQVELQRILRRMSAVIREHRAVLEQLRQQVGRLDDRCARARFALQQDAVWLPVTEDSAIRLVQARHPLLGSAAVPISLEISGDPQRFIVLSGPNTGGKTVALKTLGLLAALHQHALPVPAADGTRLPLFSAIHADIGDEQSIERSLSTFSGHIGRIKRILAEADARGLVLLDELGTGTDPDEAGALGVAICEHLVDTGCMGIITTHLWALKEFSFSSEAFFNAAMAFDEQTHRPTYAVVPGLPGSSYALDTAEAIGLQPSILGRARELVEADQTSSAALLKRLAEQERRIQAREHELAALERELQRRHDLLQEQQQQLSQREGEVRRGQLQELDALLAAGRSRIEQTVKELREGELSSARIQAAKAGMHELEDQSAQVKEAAARDAAQRRIAEAAPQPGAIIRMHDSGKQGVIQRSAGKKRWKASFGSISLTVHERDFSVMAADQEASVQQSLSKPLPSQTPQKQPVYTVDVRGMRAHEAQDCVGRALDDALVQGRGDLAVIHGKGSGALQQAIQELLRQHPSVENFGFARPELGGSGKTEIRLRA</sequence>
<dbReference type="eggNOG" id="COG1193">
    <property type="taxonomic scope" value="Bacteria"/>
</dbReference>
<reference evidence="11" key="1">
    <citation type="journal article" date="2013" name="Stand. Genomic Sci.">
        <title>Complete genome sequence of the halophilic bacterium Spirochaeta africana type strain (Z-7692(T)) from the alkaline Lake Magadi in the East African Rift.</title>
        <authorList>
            <person name="Liolos K."/>
            <person name="Abt B."/>
            <person name="Scheuner C."/>
            <person name="Teshima H."/>
            <person name="Held B."/>
            <person name="Lapidus A."/>
            <person name="Nolan M."/>
            <person name="Lucas S."/>
            <person name="Deshpande S."/>
            <person name="Cheng J.F."/>
            <person name="Tapia R."/>
            <person name="Goodwin L.A."/>
            <person name="Pitluck S."/>
            <person name="Pagani I."/>
            <person name="Ivanova N."/>
            <person name="Mavromatis K."/>
            <person name="Mikhailova N."/>
            <person name="Huntemann M."/>
            <person name="Pati A."/>
            <person name="Chen A."/>
            <person name="Palaniappan K."/>
            <person name="Land M."/>
            <person name="Rohde M."/>
            <person name="Tindall B.J."/>
            <person name="Detter J.C."/>
            <person name="Goker M."/>
            <person name="Bristow J."/>
            <person name="Eisen J.A."/>
            <person name="Markowitz V."/>
            <person name="Hugenholtz P."/>
            <person name="Woyke T."/>
            <person name="Klenk H.P."/>
            <person name="Kyrpides N.C."/>
        </authorList>
    </citation>
    <scope>NUCLEOTIDE SEQUENCE</scope>
    <source>
        <strain evidence="11">ATCC 700263 / DSM 8902 / Z-7692</strain>
    </source>
</reference>
<dbReference type="EC" id="3.6.4.-" evidence="7"/>
<dbReference type="PANTHER" id="PTHR48466:SF2">
    <property type="entry name" value="OS10G0509000 PROTEIN"/>
    <property type="match status" value="1"/>
</dbReference>
<dbReference type="Pfam" id="PF01713">
    <property type="entry name" value="Smr"/>
    <property type="match status" value="1"/>
</dbReference>
<keyword evidence="2 7" id="KW-0547">Nucleotide-binding</keyword>
<evidence type="ECO:0000256" key="1">
    <source>
        <dbReference type="ARBA" id="ARBA00022730"/>
    </source>
</evidence>
<dbReference type="AlphaFoldDB" id="H9UJL5"/>
<keyword evidence="5 7" id="KW-0694">RNA-binding</keyword>
<dbReference type="SUPFAM" id="SSF48334">
    <property type="entry name" value="DNA repair protein MutS, domain III"/>
    <property type="match status" value="1"/>
</dbReference>
<dbReference type="EMBL" id="CP003282">
    <property type="protein sequence ID" value="AFG37708.1"/>
    <property type="molecule type" value="Genomic_DNA"/>
</dbReference>
<dbReference type="InterPro" id="IPR000432">
    <property type="entry name" value="DNA_mismatch_repair_MutS_C"/>
</dbReference>
<accession>H9UJL5</accession>
<evidence type="ECO:0000256" key="3">
    <source>
        <dbReference type="ARBA" id="ARBA00022801"/>
    </source>
</evidence>
<keyword evidence="11" id="KW-1185">Reference proteome</keyword>
<evidence type="ECO:0000256" key="8">
    <source>
        <dbReference type="SAM" id="Coils"/>
    </source>
</evidence>
<dbReference type="InterPro" id="IPR005747">
    <property type="entry name" value="MutS2"/>
</dbReference>
<evidence type="ECO:0000256" key="5">
    <source>
        <dbReference type="ARBA" id="ARBA00022884"/>
    </source>
</evidence>
<comment type="similarity">
    <text evidence="7">Belongs to the DNA mismatch repair MutS family. MutS2 subfamily.</text>
</comment>
<dbReference type="EC" id="3.1.-.-" evidence="7"/>
<dbReference type="InterPro" id="IPR036063">
    <property type="entry name" value="Smr_dom_sf"/>
</dbReference>
<evidence type="ECO:0000256" key="4">
    <source>
        <dbReference type="ARBA" id="ARBA00022840"/>
    </source>
</evidence>
<evidence type="ECO:0000256" key="6">
    <source>
        <dbReference type="ARBA" id="ARBA00023125"/>
    </source>
</evidence>
<dbReference type="GO" id="GO:0005524">
    <property type="term" value="F:ATP binding"/>
    <property type="evidence" value="ECO:0007669"/>
    <property type="project" value="UniProtKB-UniRule"/>
</dbReference>
<evidence type="ECO:0000259" key="9">
    <source>
        <dbReference type="PROSITE" id="PS50828"/>
    </source>
</evidence>
<keyword evidence="7" id="KW-0540">Nuclease</keyword>
<comment type="function">
    <text evidence="7">Endonuclease that is involved in the suppression of homologous recombination and thus may have a key role in the control of bacterial genetic diversity.</text>
</comment>
<keyword evidence="8" id="KW-0175">Coiled coil</keyword>
<feature type="coiled-coil region" evidence="8">
    <location>
        <begin position="261"/>
        <end position="288"/>
    </location>
</feature>
<dbReference type="InterPro" id="IPR007696">
    <property type="entry name" value="DNA_mismatch_repair_MutS_core"/>
</dbReference>
<keyword evidence="7" id="KW-0255">Endonuclease</keyword>
<dbReference type="SMART" id="SM00463">
    <property type="entry name" value="SMR"/>
    <property type="match status" value="1"/>
</dbReference>
<evidence type="ECO:0000256" key="7">
    <source>
        <dbReference type="HAMAP-Rule" id="MF_00092"/>
    </source>
</evidence>
<keyword evidence="1 7" id="KW-0699">rRNA-binding</keyword>
<proteinExistence type="inferred from homology"/>
<dbReference type="STRING" id="889378.Spiaf_1650"/>